<sequence>VSIIFIQLSSSTALARQLGGANKATLPAGIMMAASVISATPGVLLMAKHGRRPVMLVAAILAVFGAALMCVASKWGLLTLLIVGSIPLGVSFAQANNLRFVALEFAPLGSEPRSLSFVVTGAVLSAVVGPEVARHTRYAMATPYVATYIFVTGLCVLYVALMLIIEFSKAPLLARAKAAAAACINPGTVTVVTSSPDKAAPDNAAPDKVATCKLSTPYCPPTPRMMTATPLALVDAGYDFNDTTQVIQVHILSMFVPSLFTGEVIRLLSAQWTMAIGAVALLGGTATFFAGTSASIFFAANSVVGMGWNWAFVGASVLVSGTYTSDERFIAQGLMDSLVLLGTGISVVLSGTLYGWLGWTFYTVIYMVVNGLTCIIDVIYVLLLIVT</sequence>
<feature type="transmembrane region" description="Helical" evidence="2">
    <location>
        <begin position="306"/>
        <end position="325"/>
    </location>
</feature>
<feature type="domain" description="Major facilitator superfamily (MFS) profile" evidence="3">
    <location>
        <begin position="155"/>
        <end position="387"/>
    </location>
</feature>
<accession>A0A2J7ZNS5</accession>
<protein>
    <submittedName>
        <fullName evidence="4">Putative MFS-type transporter YdeG</fullName>
    </submittedName>
</protein>
<comment type="caution">
    <text evidence="4">The sequence shown here is derived from an EMBL/GenBank/DDBJ whole genome shotgun (WGS) entry which is preliminary data.</text>
</comment>
<dbReference type="InterPro" id="IPR020846">
    <property type="entry name" value="MFS_dom"/>
</dbReference>
<dbReference type="AlphaFoldDB" id="A0A2J7ZNS5"/>
<feature type="transmembrane region" description="Helical" evidence="2">
    <location>
        <begin position="75"/>
        <end position="93"/>
    </location>
</feature>
<keyword evidence="2" id="KW-1133">Transmembrane helix</keyword>
<dbReference type="Gene3D" id="1.20.1250.20">
    <property type="entry name" value="MFS general substrate transporter like domains"/>
    <property type="match status" value="1"/>
</dbReference>
<feature type="transmembrane region" description="Helical" evidence="2">
    <location>
        <begin position="53"/>
        <end position="69"/>
    </location>
</feature>
<feature type="transmembrane region" description="Helical" evidence="2">
    <location>
        <begin position="337"/>
        <end position="357"/>
    </location>
</feature>
<feature type="transmembrane region" description="Helical" evidence="2">
    <location>
        <begin position="275"/>
        <end position="300"/>
    </location>
</feature>
<feature type="transmembrane region" description="Helical" evidence="2">
    <location>
        <begin position="363"/>
        <end position="386"/>
    </location>
</feature>
<dbReference type="PANTHER" id="PTHR23534:SF1">
    <property type="entry name" value="MAJOR FACILITATOR SUPERFAMILY PROTEIN"/>
    <property type="match status" value="1"/>
</dbReference>
<name>A0A2J7ZNS5_9CHLO</name>
<feature type="transmembrane region" description="Helical" evidence="2">
    <location>
        <begin position="145"/>
        <end position="165"/>
    </location>
</feature>
<proteinExistence type="predicted"/>
<dbReference type="PANTHER" id="PTHR23534">
    <property type="entry name" value="MFS PERMEASE"/>
    <property type="match status" value="1"/>
</dbReference>
<gene>
    <name evidence="4" type="ORF">TSOC_012156</name>
</gene>
<dbReference type="SUPFAM" id="SSF103473">
    <property type="entry name" value="MFS general substrate transporter"/>
    <property type="match status" value="1"/>
</dbReference>
<dbReference type="InterPro" id="IPR036259">
    <property type="entry name" value="MFS_trans_sf"/>
</dbReference>
<organism evidence="4 5">
    <name type="scientific">Tetrabaena socialis</name>
    <dbReference type="NCBI Taxonomy" id="47790"/>
    <lineage>
        <taxon>Eukaryota</taxon>
        <taxon>Viridiplantae</taxon>
        <taxon>Chlorophyta</taxon>
        <taxon>core chlorophytes</taxon>
        <taxon>Chlorophyceae</taxon>
        <taxon>CS clade</taxon>
        <taxon>Chlamydomonadales</taxon>
        <taxon>Tetrabaenaceae</taxon>
        <taxon>Tetrabaena</taxon>
    </lineage>
</organism>
<evidence type="ECO:0000313" key="5">
    <source>
        <dbReference type="Proteomes" id="UP000236333"/>
    </source>
</evidence>
<evidence type="ECO:0000256" key="2">
    <source>
        <dbReference type="SAM" id="Phobius"/>
    </source>
</evidence>
<keyword evidence="5" id="KW-1185">Reference proteome</keyword>
<dbReference type="GO" id="GO:0022857">
    <property type="term" value="F:transmembrane transporter activity"/>
    <property type="evidence" value="ECO:0007669"/>
    <property type="project" value="InterPro"/>
</dbReference>
<reference evidence="4 5" key="1">
    <citation type="journal article" date="2017" name="Mol. Biol. Evol.">
        <title>The 4-celled Tetrabaena socialis nuclear genome reveals the essential components for genetic control of cell number at the origin of multicellularity in the volvocine lineage.</title>
        <authorList>
            <person name="Featherston J."/>
            <person name="Arakaki Y."/>
            <person name="Hanschen E.R."/>
            <person name="Ferris P.J."/>
            <person name="Michod R.E."/>
            <person name="Olson B.J.S.C."/>
            <person name="Nozaki H."/>
            <person name="Durand P.M."/>
        </authorList>
    </citation>
    <scope>NUCLEOTIDE SEQUENCE [LARGE SCALE GENOMIC DNA]</scope>
    <source>
        <strain evidence="4 5">NIES-571</strain>
    </source>
</reference>
<evidence type="ECO:0000313" key="4">
    <source>
        <dbReference type="EMBL" id="PNH01915.1"/>
    </source>
</evidence>
<feature type="transmembrane region" description="Helical" evidence="2">
    <location>
        <begin position="25"/>
        <end position="46"/>
    </location>
</feature>
<dbReference type="GO" id="GO:0016020">
    <property type="term" value="C:membrane"/>
    <property type="evidence" value="ECO:0007669"/>
    <property type="project" value="UniProtKB-SubCell"/>
</dbReference>
<dbReference type="OrthoDB" id="6612291at2759"/>
<dbReference type="EMBL" id="PGGS01000764">
    <property type="protein sequence ID" value="PNH01915.1"/>
    <property type="molecule type" value="Genomic_DNA"/>
</dbReference>
<evidence type="ECO:0000256" key="1">
    <source>
        <dbReference type="ARBA" id="ARBA00004141"/>
    </source>
</evidence>
<dbReference type="Proteomes" id="UP000236333">
    <property type="component" value="Unassembled WGS sequence"/>
</dbReference>
<feature type="non-terminal residue" evidence="4">
    <location>
        <position position="1"/>
    </location>
</feature>
<keyword evidence="2" id="KW-0812">Transmembrane</keyword>
<comment type="subcellular location">
    <subcellularLocation>
        <location evidence="1">Membrane</location>
        <topology evidence="1">Multi-pass membrane protein</topology>
    </subcellularLocation>
</comment>
<dbReference type="PROSITE" id="PS50850">
    <property type="entry name" value="MFS"/>
    <property type="match status" value="1"/>
</dbReference>
<evidence type="ECO:0000259" key="3">
    <source>
        <dbReference type="PROSITE" id="PS50850"/>
    </source>
</evidence>
<keyword evidence="2" id="KW-0472">Membrane</keyword>